<dbReference type="KEGG" id="slau:SLA_3046"/>
<dbReference type="AlphaFoldDB" id="A0A160P0P5"/>
<organism evidence="1 2">
    <name type="scientific">Streptomyces laurentii</name>
    <dbReference type="NCBI Taxonomy" id="39478"/>
    <lineage>
        <taxon>Bacteria</taxon>
        <taxon>Bacillati</taxon>
        <taxon>Actinomycetota</taxon>
        <taxon>Actinomycetes</taxon>
        <taxon>Kitasatosporales</taxon>
        <taxon>Streptomycetaceae</taxon>
        <taxon>Streptomyces</taxon>
    </lineage>
</organism>
<protein>
    <submittedName>
        <fullName evidence="1">Lysine biosynthesis protein lysW</fullName>
    </submittedName>
</protein>
<accession>A0A160P0P5</accession>
<evidence type="ECO:0000313" key="1">
    <source>
        <dbReference type="EMBL" id="BAU83961.1"/>
    </source>
</evidence>
<name>A0A160P0P5_STRLU</name>
<dbReference type="Gene3D" id="2.20.28.160">
    <property type="match status" value="1"/>
</dbReference>
<keyword evidence="2" id="KW-1185">Reference proteome</keyword>
<sequence length="62" mass="6725">MATPLISAVCPECETELSTPPMVQGETLVCPECMLTLRVEDVEADGTLSLAMIEVTLRDWGQ</sequence>
<reference evidence="1 2" key="1">
    <citation type="journal article" date="2016" name="Genome Announc.">
        <title>Complete Genome Sequence of Thiostrepton-Producing Streptomyces laurentii ATCC 31255.</title>
        <authorList>
            <person name="Doi K."/>
            <person name="Fujino Y."/>
            <person name="Nagayoshi Y."/>
            <person name="Ohshima T."/>
            <person name="Ogata S."/>
        </authorList>
    </citation>
    <scope>NUCLEOTIDE SEQUENCE [LARGE SCALE GENOMIC DNA]</scope>
    <source>
        <strain evidence="1 2">ATCC 31255</strain>
    </source>
</reference>
<proteinExistence type="predicted"/>
<dbReference type="EMBL" id="AP017424">
    <property type="protein sequence ID" value="BAU83961.1"/>
    <property type="molecule type" value="Genomic_DNA"/>
</dbReference>
<gene>
    <name evidence="1" type="ORF">SLA_3046</name>
</gene>
<evidence type="ECO:0000313" key="2">
    <source>
        <dbReference type="Proteomes" id="UP000217676"/>
    </source>
</evidence>
<dbReference type="Proteomes" id="UP000217676">
    <property type="component" value="Chromosome"/>
</dbReference>
<dbReference type="RefSeq" id="WP_359885312.1">
    <property type="nucleotide sequence ID" value="NZ_JBEYHT010000091.1"/>
</dbReference>